<feature type="transmembrane region" description="Helical" evidence="9">
    <location>
        <begin position="513"/>
        <end position="533"/>
    </location>
</feature>
<dbReference type="NCBIfam" id="NF001954">
    <property type="entry name" value="PRK00733.2-2"/>
    <property type="match status" value="1"/>
</dbReference>
<evidence type="ECO:0000256" key="5">
    <source>
        <dbReference type="ARBA" id="ARBA00022967"/>
    </source>
</evidence>
<evidence type="ECO:0000256" key="7">
    <source>
        <dbReference type="ARBA" id="ARBA00023065"/>
    </source>
</evidence>
<keyword evidence="9" id="KW-0739">Sodium transport</keyword>
<dbReference type="Proteomes" id="UP000261023">
    <property type="component" value="Unassembled WGS sequence"/>
</dbReference>
<feature type="transmembrane region" description="Helical" evidence="9">
    <location>
        <begin position="267"/>
        <end position="285"/>
    </location>
</feature>
<keyword evidence="8 9" id="KW-0472">Membrane</keyword>
<dbReference type="GO" id="GO:0006814">
    <property type="term" value="P:sodium ion transport"/>
    <property type="evidence" value="ECO:0007669"/>
    <property type="project" value="UniProtKB-UniRule"/>
</dbReference>
<feature type="transmembrane region" description="Helical" evidence="9">
    <location>
        <begin position="605"/>
        <end position="624"/>
    </location>
</feature>
<evidence type="ECO:0000313" key="11">
    <source>
        <dbReference type="Proteomes" id="UP000261023"/>
    </source>
</evidence>
<evidence type="ECO:0000256" key="4">
    <source>
        <dbReference type="ARBA" id="ARBA00022842"/>
    </source>
</evidence>
<feature type="transmembrane region" description="Helical" evidence="9">
    <location>
        <begin position="372"/>
        <end position="400"/>
    </location>
</feature>
<evidence type="ECO:0000256" key="6">
    <source>
        <dbReference type="ARBA" id="ARBA00022989"/>
    </source>
</evidence>
<feature type="transmembrane region" description="Helical" evidence="9">
    <location>
        <begin position="305"/>
        <end position="323"/>
    </location>
</feature>
<dbReference type="PIRSF" id="PIRSF001265">
    <property type="entry name" value="H+-PPase"/>
    <property type="match status" value="1"/>
</dbReference>
<sequence>MNVMYVVAIGSIAALIYAACMFVRVKGQPEGSAGMIKISTAVRKGAGAYLRRQYLGVGIFFAVVFIILLCMAFGGFLSYFTPFAFLTGGFFSGLSGFIGMRTATMANCRTAEGASRSLNKGLKVAFSAGSVMGFTVVGLGLLDLTIWYFILNTVFHSLPETERIAQITANMLTFGMGASSMALFARVGGGIFTKAADVGADLVGKVEAGIPEDDPRNPAVIADNVGDNVGDVAGMGADLYESYVGSIVSTAALAVAAGFGVKGVAVPMMLAAFGVIASIIGTFFVKTKEDASQKNLLKALRLGTYISAVLVVAGAYVIIRLLLPEHIGIYAAVLSGLVAGVLIGAITEYFTSDSYRPTRDLASSSETGAATVIISGLSLGMLSTVAPVIIVGVSVLISYYCSGGNADFNMGLYGVGVSAVGMLSTLGITLATDAYGPIADNAGGIAEMTHMPPEVRNRTDALDSLGNTTAATGKGFAIGSAALTALALIASYIDKVKQLNPDIALNLTITNPTVLIGLFIGGMLPFLFAALTMDAVGKAAQSIVVEVRRQFKEIKGLMEGKAEPDYAACVDMCTKSAQKLMLAPALIAVIIPIVVGLLLGVNGVAGLLAGNTVTGFVLAVMMANSGGAWDNAKKYIESGAHGGKGSDQHKAAVVGDTVGDPFKDTSGPSINILIKLTSMVSIVFAGLIVAVHLL</sequence>
<feature type="transmembrane region" description="Helical" evidence="9">
    <location>
        <begin position="54"/>
        <end position="77"/>
    </location>
</feature>
<keyword evidence="4 9" id="KW-0460">Magnesium</keyword>
<dbReference type="OrthoDB" id="9808652at2"/>
<dbReference type="InterPro" id="IPR004131">
    <property type="entry name" value="PPase-energised_H-pump"/>
</dbReference>
<dbReference type="RefSeq" id="WP_029465813.1">
    <property type="nucleotide sequence ID" value="NZ_QTJW01000014.1"/>
</dbReference>
<dbReference type="EMBL" id="QTJW01000014">
    <property type="protein sequence ID" value="RGD68744.1"/>
    <property type="molecule type" value="Genomic_DNA"/>
</dbReference>
<evidence type="ECO:0000313" key="10">
    <source>
        <dbReference type="EMBL" id="RGD68744.1"/>
    </source>
</evidence>
<dbReference type="GO" id="GO:0005886">
    <property type="term" value="C:plasma membrane"/>
    <property type="evidence" value="ECO:0007669"/>
    <property type="project" value="UniProtKB-SubCell"/>
</dbReference>
<dbReference type="GO" id="GO:0004427">
    <property type="term" value="F:inorganic diphosphate phosphatase activity"/>
    <property type="evidence" value="ECO:0007669"/>
    <property type="project" value="UniProtKB-UniRule"/>
</dbReference>
<dbReference type="EC" id="7.2.3.1" evidence="9"/>
<feature type="transmembrane region" description="Helical" evidence="9">
    <location>
        <begin position="124"/>
        <end position="151"/>
    </location>
</feature>
<feature type="transmembrane region" description="Helical" evidence="9">
    <location>
        <begin position="412"/>
        <end position="431"/>
    </location>
</feature>
<comment type="similarity">
    <text evidence="9">Belongs to the H(+)-translocating pyrophosphatase (TC 3.A.10) family. K(+)-stimulated subfamily.</text>
</comment>
<keyword evidence="7 9" id="KW-0406">Ion transport</keyword>
<organism evidence="10 11">
    <name type="scientific">Hungatella hathewayi</name>
    <dbReference type="NCBI Taxonomy" id="154046"/>
    <lineage>
        <taxon>Bacteria</taxon>
        <taxon>Bacillati</taxon>
        <taxon>Bacillota</taxon>
        <taxon>Clostridia</taxon>
        <taxon>Lachnospirales</taxon>
        <taxon>Lachnospiraceae</taxon>
        <taxon>Hungatella</taxon>
    </lineage>
</organism>
<keyword evidence="3 9" id="KW-0812">Transmembrane</keyword>
<dbReference type="GO" id="GO:0012505">
    <property type="term" value="C:endomembrane system"/>
    <property type="evidence" value="ECO:0007669"/>
    <property type="project" value="UniProtKB-SubCell"/>
</dbReference>
<keyword evidence="5 9" id="KW-1278">Translocase</keyword>
<dbReference type="PANTHER" id="PTHR31998">
    <property type="entry name" value="K(+)-INSENSITIVE PYROPHOSPHATE-ENERGIZED PROTON PUMP"/>
    <property type="match status" value="1"/>
</dbReference>
<evidence type="ECO:0000256" key="1">
    <source>
        <dbReference type="ARBA" id="ARBA00004127"/>
    </source>
</evidence>
<dbReference type="Pfam" id="PF03030">
    <property type="entry name" value="H_PPase"/>
    <property type="match status" value="1"/>
</dbReference>
<comment type="function">
    <text evidence="9">Sodium pump that utilizes the energy of pyrophosphate hydrolysis as the driving force for Na(+) movement across the membrane.</text>
</comment>
<reference evidence="10 11" key="1">
    <citation type="submission" date="2018-08" db="EMBL/GenBank/DDBJ databases">
        <title>A genome reference for cultivated species of the human gut microbiota.</title>
        <authorList>
            <person name="Zou Y."/>
            <person name="Xue W."/>
            <person name="Luo G."/>
        </authorList>
    </citation>
    <scope>NUCLEOTIDE SEQUENCE [LARGE SCALE GENOMIC DNA]</scope>
    <source>
        <strain evidence="10 11">AF19-13AC</strain>
    </source>
</reference>
<feature type="transmembrane region" description="Helical" evidence="9">
    <location>
        <begin position="672"/>
        <end position="693"/>
    </location>
</feature>
<dbReference type="GO" id="GO:0030955">
    <property type="term" value="F:potassium ion binding"/>
    <property type="evidence" value="ECO:0007669"/>
    <property type="project" value="UniProtKB-UniRule"/>
</dbReference>
<feature type="transmembrane region" description="Helical" evidence="9">
    <location>
        <begin position="475"/>
        <end position="493"/>
    </location>
</feature>
<comment type="cofactor">
    <cofactor evidence="9">
        <name>Mg(2+)</name>
        <dbReference type="ChEBI" id="CHEBI:18420"/>
    </cofactor>
</comment>
<comment type="caution">
    <text evidence="9">Lacks conserved residue(s) required for the propagation of feature annotation.</text>
</comment>
<evidence type="ECO:0000256" key="2">
    <source>
        <dbReference type="ARBA" id="ARBA00022448"/>
    </source>
</evidence>
<dbReference type="HAMAP" id="MF_01129">
    <property type="entry name" value="PPase_energized_pump"/>
    <property type="match status" value="1"/>
</dbReference>
<feature type="transmembrane region" description="Helical" evidence="9">
    <location>
        <begin position="83"/>
        <end position="103"/>
    </location>
</feature>
<feature type="transmembrane region" description="Helical" evidence="9">
    <location>
        <begin position="6"/>
        <end position="25"/>
    </location>
</feature>
<feature type="transmembrane region" description="Helical" evidence="9">
    <location>
        <begin position="329"/>
        <end position="351"/>
    </location>
</feature>
<proteinExistence type="inferred from homology"/>
<keyword evidence="6 9" id="KW-1133">Transmembrane helix</keyword>
<comment type="activity regulation">
    <text evidence="9">Requires K(+) for maximal activity.</text>
</comment>
<dbReference type="GO" id="GO:0000287">
    <property type="term" value="F:magnesium ion binding"/>
    <property type="evidence" value="ECO:0007669"/>
    <property type="project" value="UniProtKB-UniRule"/>
</dbReference>
<comment type="catalytic activity">
    <reaction evidence="9">
        <text>Na(+)(in) + diphosphate + H2O = Na(+)(out) + 2 phosphate + H(+)</text>
        <dbReference type="Rhea" id="RHEA:57884"/>
        <dbReference type="ChEBI" id="CHEBI:15377"/>
        <dbReference type="ChEBI" id="CHEBI:15378"/>
        <dbReference type="ChEBI" id="CHEBI:29101"/>
        <dbReference type="ChEBI" id="CHEBI:33019"/>
        <dbReference type="ChEBI" id="CHEBI:43474"/>
        <dbReference type="EC" id="7.2.3.1"/>
    </reaction>
</comment>
<evidence type="ECO:0000256" key="8">
    <source>
        <dbReference type="ARBA" id="ARBA00023136"/>
    </source>
</evidence>
<keyword evidence="9" id="KW-1003">Cell membrane</keyword>
<dbReference type="AlphaFoldDB" id="A0A3E3DHJ9"/>
<feature type="site" description="Determinant of potassium dependence" evidence="9">
    <location>
        <position position="470"/>
    </location>
</feature>
<dbReference type="GO" id="GO:0009678">
    <property type="term" value="F:diphosphate hydrolysis-driven proton transmembrane transporter activity"/>
    <property type="evidence" value="ECO:0007669"/>
    <property type="project" value="UniProtKB-UniRule"/>
</dbReference>
<feature type="transmembrane region" description="Helical" evidence="9">
    <location>
        <begin position="580"/>
        <end position="599"/>
    </location>
</feature>
<comment type="subcellular location">
    <subcellularLocation>
        <location evidence="9">Cell membrane</location>
        <topology evidence="9">Multi-pass membrane protein</topology>
    </subcellularLocation>
    <subcellularLocation>
        <location evidence="1">Endomembrane system</location>
        <topology evidence="1">Multi-pass membrane protein</topology>
    </subcellularLocation>
</comment>
<comment type="subunit">
    <text evidence="9">Homodimer.</text>
</comment>
<feature type="transmembrane region" description="Helical" evidence="9">
    <location>
        <begin position="243"/>
        <end position="261"/>
    </location>
</feature>
<evidence type="ECO:0000256" key="9">
    <source>
        <dbReference type="HAMAP-Rule" id="MF_01129"/>
    </source>
</evidence>
<keyword evidence="9" id="KW-0630">Potassium</keyword>
<accession>A0A3E3DHJ9</accession>
<comment type="caution">
    <text evidence="10">The sequence shown here is derived from an EMBL/GenBank/DDBJ whole genome shotgun (WGS) entry which is preliminary data.</text>
</comment>
<keyword evidence="9" id="KW-0915">Sodium</keyword>
<protein>
    <recommendedName>
        <fullName evidence="9">Putative K(+)-stimulated pyrophosphate-energized sodium pump</fullName>
        <ecNumber evidence="9">7.2.3.1</ecNumber>
    </recommendedName>
    <alternativeName>
        <fullName evidence="9">Membrane-bound sodium-translocating pyrophosphatase</fullName>
    </alternativeName>
    <alternativeName>
        <fullName evidence="9">Pyrophosphate-energized inorganic pyrophosphatase</fullName>
        <shortName evidence="9">Na(+)-PPase</shortName>
    </alternativeName>
</protein>
<dbReference type="NCBIfam" id="NF001960">
    <property type="entry name" value="PRK00733.3-5"/>
    <property type="match status" value="1"/>
</dbReference>
<gene>
    <name evidence="9" type="primary">hppA</name>
    <name evidence="10" type="ORF">DWX31_20170</name>
</gene>
<dbReference type="NCBIfam" id="TIGR01104">
    <property type="entry name" value="V_PPase"/>
    <property type="match status" value="1"/>
</dbReference>
<evidence type="ECO:0000256" key="3">
    <source>
        <dbReference type="ARBA" id="ARBA00022692"/>
    </source>
</evidence>
<keyword evidence="2 9" id="KW-0813">Transport</keyword>
<name>A0A3E3DHJ9_9FIRM</name>